<dbReference type="CDD" id="cd00268">
    <property type="entry name" value="DEADc"/>
    <property type="match status" value="1"/>
</dbReference>
<keyword evidence="1 5" id="KW-0547">Nucleotide-binding</keyword>
<evidence type="ECO:0000256" key="6">
    <source>
        <dbReference type="SAM" id="MobiDB-lite"/>
    </source>
</evidence>
<evidence type="ECO:0000256" key="3">
    <source>
        <dbReference type="ARBA" id="ARBA00022806"/>
    </source>
</evidence>
<dbReference type="GO" id="GO:0016787">
    <property type="term" value="F:hydrolase activity"/>
    <property type="evidence" value="ECO:0007669"/>
    <property type="project" value="UniProtKB-KW"/>
</dbReference>
<dbReference type="PROSITE" id="PS51194">
    <property type="entry name" value="HELICASE_CTER"/>
    <property type="match status" value="1"/>
</dbReference>
<dbReference type="InterPro" id="IPR014001">
    <property type="entry name" value="Helicase_ATP-bd"/>
</dbReference>
<evidence type="ECO:0000313" key="9">
    <source>
        <dbReference type="EMBL" id="KAL1520532.1"/>
    </source>
</evidence>
<dbReference type="InterPro" id="IPR011545">
    <property type="entry name" value="DEAD/DEAH_box_helicase_dom"/>
</dbReference>
<evidence type="ECO:0000256" key="1">
    <source>
        <dbReference type="ARBA" id="ARBA00022741"/>
    </source>
</evidence>
<dbReference type="Gene3D" id="3.40.50.300">
    <property type="entry name" value="P-loop containing nucleotide triphosphate hydrolases"/>
    <property type="match status" value="2"/>
</dbReference>
<feature type="domain" description="Helicase C-terminal" evidence="8">
    <location>
        <begin position="367"/>
        <end position="518"/>
    </location>
</feature>
<dbReference type="Pfam" id="PF00270">
    <property type="entry name" value="DEAD"/>
    <property type="match status" value="1"/>
</dbReference>
<dbReference type="PROSITE" id="PS51192">
    <property type="entry name" value="HELICASE_ATP_BIND_1"/>
    <property type="match status" value="1"/>
</dbReference>
<evidence type="ECO:0000256" key="4">
    <source>
        <dbReference type="ARBA" id="ARBA00022840"/>
    </source>
</evidence>
<evidence type="ECO:0000259" key="7">
    <source>
        <dbReference type="PROSITE" id="PS51192"/>
    </source>
</evidence>
<dbReference type="InterPro" id="IPR006311">
    <property type="entry name" value="TAT_signal"/>
</dbReference>
<dbReference type="AlphaFoldDB" id="A0AB34JHD6"/>
<organism evidence="9 10">
    <name type="scientific">Prymnesium parvum</name>
    <name type="common">Toxic golden alga</name>
    <dbReference type="NCBI Taxonomy" id="97485"/>
    <lineage>
        <taxon>Eukaryota</taxon>
        <taxon>Haptista</taxon>
        <taxon>Haptophyta</taxon>
        <taxon>Prymnesiophyceae</taxon>
        <taxon>Prymnesiales</taxon>
        <taxon>Prymnesiaceae</taxon>
        <taxon>Prymnesium</taxon>
    </lineage>
</organism>
<dbReference type="Pfam" id="PF00271">
    <property type="entry name" value="Helicase_C"/>
    <property type="match status" value="1"/>
</dbReference>
<dbReference type="GO" id="GO:0003676">
    <property type="term" value="F:nucleic acid binding"/>
    <property type="evidence" value="ECO:0007669"/>
    <property type="project" value="InterPro"/>
</dbReference>
<proteinExistence type="inferred from homology"/>
<keyword evidence="2 5" id="KW-0378">Hydrolase</keyword>
<dbReference type="InterPro" id="IPR001650">
    <property type="entry name" value="Helicase_C-like"/>
</dbReference>
<dbReference type="InterPro" id="IPR000629">
    <property type="entry name" value="RNA-helicase_DEAD-box_CS"/>
</dbReference>
<gene>
    <name evidence="9" type="ORF">AB1Y20_022108</name>
</gene>
<dbReference type="InterPro" id="IPR027417">
    <property type="entry name" value="P-loop_NTPase"/>
</dbReference>
<dbReference type="GO" id="GO:0005524">
    <property type="term" value="F:ATP binding"/>
    <property type="evidence" value="ECO:0007669"/>
    <property type="project" value="UniProtKB-KW"/>
</dbReference>
<protein>
    <recommendedName>
        <fullName evidence="11">ATP-dependent RNA helicase</fullName>
    </recommendedName>
</protein>
<dbReference type="SMART" id="SM00490">
    <property type="entry name" value="HELICc"/>
    <property type="match status" value="1"/>
</dbReference>
<evidence type="ECO:0000256" key="2">
    <source>
        <dbReference type="ARBA" id="ARBA00022801"/>
    </source>
</evidence>
<sequence length="593" mass="62230">MVARPRGKRRAWQKAAAAAGGGTARPTAGPAGSASAPRPGHAAAAPAAPPPPRAAAAVRSEHRPAAPQPRHEPLEPLPPAMTLSQLPPPMGAAWAALGFAQPTEVQSRCWPACLARRDLLCVAPTGSGKTLGYALPLLELLRPRGHTAALVLVPTRELAQQVAQVIERIAAACRAPRPPRLRVAALFGGVDRRAQREQLGASPPPDVVVGTPGRLLDLAGLGKAEGAEGSGGSEAGGAALLLQQVCYLVLDEADKMLSMGLAEQVARLCAATHADRQTLLFTATFDRGLEPFAASLQSSPLRLSVSKKMHAPRELEGAECEEGGDEEVCAHEGELPEVPSTVQQEVYLCAEHKKPRRLLKLMGTLVGSDAQADATRGKEGTPRERSVLIFANKIKTVSFVKDLLVRHHIGAECLSSRLTQDERQAVLQRFHSGELPVLVATDVAARGLHIDGLKYVVNWDFGTNLHQYVHRVGRTGRQGQAGRAFSFFSRNLKPLAPAVVALLRAHGQPVDRYLSLLAEEQQGTAAGASCAAGRGDAVAEPPAGASAAEAVSGGGAAVDDDDDDDCLAHSGQRWLAARLVSPITGQAALPEDA</sequence>
<dbReference type="EMBL" id="JBGBPQ010000008">
    <property type="protein sequence ID" value="KAL1520532.1"/>
    <property type="molecule type" value="Genomic_DNA"/>
</dbReference>
<dbReference type="PANTHER" id="PTHR47959">
    <property type="entry name" value="ATP-DEPENDENT RNA HELICASE RHLE-RELATED"/>
    <property type="match status" value="1"/>
</dbReference>
<dbReference type="PANTHER" id="PTHR47959:SF1">
    <property type="entry name" value="ATP-DEPENDENT RNA HELICASE DBPA"/>
    <property type="match status" value="1"/>
</dbReference>
<dbReference type="SMART" id="SM00487">
    <property type="entry name" value="DEXDc"/>
    <property type="match status" value="1"/>
</dbReference>
<reference evidence="9 10" key="1">
    <citation type="journal article" date="2024" name="Science">
        <title>Giant polyketide synthase enzymes in the biosynthesis of giant marine polyether toxins.</title>
        <authorList>
            <person name="Fallon T.R."/>
            <person name="Shende V.V."/>
            <person name="Wierzbicki I.H."/>
            <person name="Pendleton A.L."/>
            <person name="Watervoot N.F."/>
            <person name="Auber R.P."/>
            <person name="Gonzalez D.J."/>
            <person name="Wisecaver J.H."/>
            <person name="Moore B.S."/>
        </authorList>
    </citation>
    <scope>NUCLEOTIDE SEQUENCE [LARGE SCALE GENOMIC DNA]</scope>
    <source>
        <strain evidence="9 10">12B1</strain>
    </source>
</reference>
<dbReference type="InterPro" id="IPR044742">
    <property type="entry name" value="DEAD/DEAH_RhlB"/>
</dbReference>
<evidence type="ECO:0000259" key="8">
    <source>
        <dbReference type="PROSITE" id="PS51194"/>
    </source>
</evidence>
<dbReference type="PROSITE" id="PS00039">
    <property type="entry name" value="DEAD_ATP_HELICASE"/>
    <property type="match status" value="1"/>
</dbReference>
<feature type="domain" description="Helicase ATP-binding" evidence="7">
    <location>
        <begin position="110"/>
        <end position="303"/>
    </location>
</feature>
<dbReference type="SUPFAM" id="SSF52540">
    <property type="entry name" value="P-loop containing nucleoside triphosphate hydrolases"/>
    <property type="match status" value="1"/>
</dbReference>
<name>A0AB34JHD6_PRYPA</name>
<dbReference type="InterPro" id="IPR050079">
    <property type="entry name" value="DEAD_box_RNA_helicase"/>
</dbReference>
<dbReference type="CDD" id="cd18787">
    <property type="entry name" value="SF2_C_DEAD"/>
    <property type="match status" value="1"/>
</dbReference>
<comment type="similarity">
    <text evidence="5">Belongs to the DEAD box helicase family.</text>
</comment>
<dbReference type="Proteomes" id="UP001515480">
    <property type="component" value="Unassembled WGS sequence"/>
</dbReference>
<feature type="compositionally biased region" description="Low complexity" evidence="6">
    <location>
        <begin position="24"/>
        <end position="46"/>
    </location>
</feature>
<keyword evidence="3 5" id="KW-0347">Helicase</keyword>
<feature type="compositionally biased region" description="Basic residues" evidence="6">
    <location>
        <begin position="1"/>
        <end position="12"/>
    </location>
</feature>
<dbReference type="GO" id="GO:0005829">
    <property type="term" value="C:cytosol"/>
    <property type="evidence" value="ECO:0007669"/>
    <property type="project" value="TreeGrafter"/>
</dbReference>
<keyword evidence="4 5" id="KW-0067">ATP-binding</keyword>
<keyword evidence="10" id="KW-1185">Reference proteome</keyword>
<comment type="caution">
    <text evidence="9">The sequence shown here is derived from an EMBL/GenBank/DDBJ whole genome shotgun (WGS) entry which is preliminary data.</text>
</comment>
<feature type="region of interest" description="Disordered" evidence="6">
    <location>
        <begin position="1"/>
        <end position="85"/>
    </location>
</feature>
<evidence type="ECO:0000256" key="5">
    <source>
        <dbReference type="RuleBase" id="RU000492"/>
    </source>
</evidence>
<evidence type="ECO:0008006" key="11">
    <source>
        <dbReference type="Google" id="ProtNLM"/>
    </source>
</evidence>
<accession>A0AB34JHD6</accession>
<dbReference type="PROSITE" id="PS51318">
    <property type="entry name" value="TAT"/>
    <property type="match status" value="1"/>
</dbReference>
<evidence type="ECO:0000313" key="10">
    <source>
        <dbReference type="Proteomes" id="UP001515480"/>
    </source>
</evidence>
<feature type="compositionally biased region" description="Basic and acidic residues" evidence="6">
    <location>
        <begin position="59"/>
        <end position="74"/>
    </location>
</feature>
<dbReference type="GO" id="GO:0003724">
    <property type="term" value="F:RNA helicase activity"/>
    <property type="evidence" value="ECO:0007669"/>
    <property type="project" value="TreeGrafter"/>
</dbReference>